<comment type="caution">
    <text evidence="1">The sequence shown here is derived from an EMBL/GenBank/DDBJ whole genome shotgun (WGS) entry which is preliminary data.</text>
</comment>
<protein>
    <submittedName>
        <fullName evidence="1">Uncharacterized protein</fullName>
    </submittedName>
</protein>
<keyword evidence="2" id="KW-1185">Reference proteome</keyword>
<dbReference type="EMBL" id="CM056741">
    <property type="protein sequence ID" value="KAJ8684522.1"/>
    <property type="molecule type" value="Genomic_DNA"/>
</dbReference>
<reference evidence="1" key="1">
    <citation type="submission" date="2023-04" db="EMBL/GenBank/DDBJ databases">
        <title>A chromosome-level genome assembly of the parasitoid wasp Eretmocerus hayati.</title>
        <authorList>
            <person name="Zhong Y."/>
            <person name="Liu S."/>
            <person name="Liu Y."/>
        </authorList>
    </citation>
    <scope>NUCLEOTIDE SEQUENCE</scope>
    <source>
        <strain evidence="1">ZJU_SS_LIU_2023</strain>
    </source>
</reference>
<proteinExistence type="predicted"/>
<accession>A0ACC2PQA0</accession>
<evidence type="ECO:0000313" key="2">
    <source>
        <dbReference type="Proteomes" id="UP001239111"/>
    </source>
</evidence>
<dbReference type="Proteomes" id="UP001239111">
    <property type="component" value="Chromosome 1"/>
</dbReference>
<name>A0ACC2PQA0_9HYME</name>
<gene>
    <name evidence="1" type="ORF">QAD02_020314</name>
</gene>
<organism evidence="1 2">
    <name type="scientific">Eretmocerus hayati</name>
    <dbReference type="NCBI Taxonomy" id="131215"/>
    <lineage>
        <taxon>Eukaryota</taxon>
        <taxon>Metazoa</taxon>
        <taxon>Ecdysozoa</taxon>
        <taxon>Arthropoda</taxon>
        <taxon>Hexapoda</taxon>
        <taxon>Insecta</taxon>
        <taxon>Pterygota</taxon>
        <taxon>Neoptera</taxon>
        <taxon>Endopterygota</taxon>
        <taxon>Hymenoptera</taxon>
        <taxon>Apocrita</taxon>
        <taxon>Proctotrupomorpha</taxon>
        <taxon>Chalcidoidea</taxon>
        <taxon>Aphelinidae</taxon>
        <taxon>Aphelininae</taxon>
        <taxon>Eretmocerus</taxon>
    </lineage>
</organism>
<evidence type="ECO:0000313" key="1">
    <source>
        <dbReference type="EMBL" id="KAJ8684522.1"/>
    </source>
</evidence>
<sequence>MPTCETNYIQQIQKSQLQLKHQNRAGGSAKEGVCSVGMGDPPRGQDELARICNKTDLTMTEAMLSPPATSAKSVRSSRSQVPDWGMASAKAAGIDTPDDVDNRLPRSPDDHDEHEDRNRHCLLVDGGSVADITERVYAMFKELVPRDSELRSALNDSESRRKLLESQLLAARKKIAS</sequence>